<dbReference type="Proteomes" id="UP000478052">
    <property type="component" value="Unassembled WGS sequence"/>
</dbReference>
<comment type="caution">
    <text evidence="1">The sequence shown here is derived from an EMBL/GenBank/DDBJ whole genome shotgun (WGS) entry which is preliminary data.</text>
</comment>
<evidence type="ECO:0000313" key="1">
    <source>
        <dbReference type="EMBL" id="KAF0760252.1"/>
    </source>
</evidence>
<reference evidence="1 2" key="1">
    <citation type="submission" date="2019-08" db="EMBL/GenBank/DDBJ databases">
        <title>Whole genome of Aphis craccivora.</title>
        <authorList>
            <person name="Voronova N.V."/>
            <person name="Shulinski R.S."/>
            <person name="Bandarenka Y.V."/>
            <person name="Zhorov D.G."/>
            <person name="Warner D."/>
        </authorList>
    </citation>
    <scope>NUCLEOTIDE SEQUENCE [LARGE SCALE GENOMIC DNA]</scope>
    <source>
        <strain evidence="1">180601</strain>
        <tissue evidence="1">Whole Body</tissue>
    </source>
</reference>
<name>A0A6G0YRK3_APHCR</name>
<accession>A0A6G0YRK3</accession>
<sequence>MSTKKYYGIPLKTCILRHESLSKTVIEGDVEGHIGRGRPRMEYMKQIIIDMGKNSYKELKELMYTYKVSETGRLNFSNPLVK</sequence>
<gene>
    <name evidence="1" type="ORF">FWK35_00017058</name>
</gene>
<dbReference type="AlphaFoldDB" id="A0A6G0YRK3"/>
<proteinExistence type="predicted"/>
<evidence type="ECO:0000313" key="2">
    <source>
        <dbReference type="Proteomes" id="UP000478052"/>
    </source>
</evidence>
<keyword evidence="2" id="KW-1185">Reference proteome</keyword>
<dbReference type="OrthoDB" id="6624609at2759"/>
<dbReference type="EMBL" id="VUJU01002740">
    <property type="protein sequence ID" value="KAF0760252.1"/>
    <property type="molecule type" value="Genomic_DNA"/>
</dbReference>
<protein>
    <submittedName>
        <fullName evidence="1">Craniofacial development protein 2-like</fullName>
    </submittedName>
</protein>
<organism evidence="1 2">
    <name type="scientific">Aphis craccivora</name>
    <name type="common">Cowpea aphid</name>
    <dbReference type="NCBI Taxonomy" id="307492"/>
    <lineage>
        <taxon>Eukaryota</taxon>
        <taxon>Metazoa</taxon>
        <taxon>Ecdysozoa</taxon>
        <taxon>Arthropoda</taxon>
        <taxon>Hexapoda</taxon>
        <taxon>Insecta</taxon>
        <taxon>Pterygota</taxon>
        <taxon>Neoptera</taxon>
        <taxon>Paraneoptera</taxon>
        <taxon>Hemiptera</taxon>
        <taxon>Sternorrhyncha</taxon>
        <taxon>Aphidomorpha</taxon>
        <taxon>Aphidoidea</taxon>
        <taxon>Aphididae</taxon>
        <taxon>Aphidini</taxon>
        <taxon>Aphis</taxon>
        <taxon>Aphis</taxon>
    </lineage>
</organism>